<feature type="non-terminal residue" evidence="1">
    <location>
        <position position="425"/>
    </location>
</feature>
<dbReference type="AlphaFoldDB" id="A0AAD4K6X0"/>
<accession>A0AAD4K6X0</accession>
<keyword evidence="2" id="KW-1185">Reference proteome</keyword>
<dbReference type="Proteomes" id="UP001200034">
    <property type="component" value="Unassembled WGS sequence"/>
</dbReference>
<comment type="caution">
    <text evidence="1">The sequence shown here is derived from an EMBL/GenBank/DDBJ whole genome shotgun (WGS) entry which is preliminary data.</text>
</comment>
<evidence type="ECO:0000313" key="2">
    <source>
        <dbReference type="Proteomes" id="UP001200034"/>
    </source>
</evidence>
<gene>
    <name evidence="1" type="ORF">KR093_004447</name>
</gene>
<reference evidence="1" key="1">
    <citation type="journal article" date="2021" name="Mol. Ecol. Resour.">
        <title>Phylogenomic analyses of the genus Drosophila reveals genomic signals of climate adaptation.</title>
        <authorList>
            <person name="Li F."/>
            <person name="Rane R.V."/>
            <person name="Luria V."/>
            <person name="Xiong Z."/>
            <person name="Chen J."/>
            <person name="Li Z."/>
            <person name="Catullo R.A."/>
            <person name="Griffin P.C."/>
            <person name="Schiffer M."/>
            <person name="Pearce S."/>
            <person name="Lee S.F."/>
            <person name="McElroy K."/>
            <person name="Stocker A."/>
            <person name="Shirriffs J."/>
            <person name="Cockerell F."/>
            <person name="Coppin C."/>
            <person name="Sgro C.M."/>
            <person name="Karger A."/>
            <person name="Cain J.W."/>
            <person name="Weber J.A."/>
            <person name="Santpere G."/>
            <person name="Kirschner M.W."/>
            <person name="Hoffmann A.A."/>
            <person name="Oakeshott J.G."/>
            <person name="Zhang G."/>
        </authorList>
    </citation>
    <scope>NUCLEOTIDE SEQUENCE</scope>
    <source>
        <strain evidence="1">BGI-SZ-2011g</strain>
    </source>
</reference>
<organism evidence="1 2">
    <name type="scientific">Drosophila rubida</name>
    <dbReference type="NCBI Taxonomy" id="30044"/>
    <lineage>
        <taxon>Eukaryota</taxon>
        <taxon>Metazoa</taxon>
        <taxon>Ecdysozoa</taxon>
        <taxon>Arthropoda</taxon>
        <taxon>Hexapoda</taxon>
        <taxon>Insecta</taxon>
        <taxon>Pterygota</taxon>
        <taxon>Neoptera</taxon>
        <taxon>Endopterygota</taxon>
        <taxon>Diptera</taxon>
        <taxon>Brachycera</taxon>
        <taxon>Muscomorpha</taxon>
        <taxon>Ephydroidea</taxon>
        <taxon>Drosophilidae</taxon>
        <taxon>Drosophila</taxon>
    </lineage>
</organism>
<name>A0AAD4K6X0_9MUSC</name>
<protein>
    <submittedName>
        <fullName evidence="1">Uncharacterized protein</fullName>
    </submittedName>
</protein>
<sequence>MINSKETINSRPTRKIRIRKRSNWRQILDSAYPMPEAPPELCRDAFLDQLLKPYESETVSESVESEDSIISHKVIFTGVRPESFNAEEKLLNRQLFLERRSTATTGSSMFSSTHSTTTDAPDLNKLMRERYGNIAAAIGHIASIFNLIKLRDRMNVVREMWGMQLTIDKDVRMFGWSIKDYLSRFAEPNLVYLDTVERHLGSQIECFKFRMDLKEIHRLVGLLVDDMRNKRDICETTMGLIKDAETDIEQLLTHSQKVATADHAKVTKAAANLPRSADPFGRRAKAIHTKINHNDFVFPIEARYRINWAQTSLEQSILRVEEHENALAKELQRCRQQIVQVYDMWETCSVAFDMQIFILRNDILKWEIEYEDKLMRAEGEIQATRSRLGKAKDDLKYYRERIPMFHRKIEEVNILVMRQAIEEEP</sequence>
<proteinExistence type="predicted"/>
<evidence type="ECO:0000313" key="1">
    <source>
        <dbReference type="EMBL" id="KAH8377241.1"/>
    </source>
</evidence>
<dbReference type="EMBL" id="JAJJHW010001127">
    <property type="protein sequence ID" value="KAH8377241.1"/>
    <property type="molecule type" value="Genomic_DNA"/>
</dbReference>